<evidence type="ECO:0000313" key="4">
    <source>
        <dbReference type="Proteomes" id="UP001233999"/>
    </source>
</evidence>
<organism evidence="3 4">
    <name type="scientific">Diploptera punctata</name>
    <name type="common">Pacific beetle cockroach</name>
    <dbReference type="NCBI Taxonomy" id="6984"/>
    <lineage>
        <taxon>Eukaryota</taxon>
        <taxon>Metazoa</taxon>
        <taxon>Ecdysozoa</taxon>
        <taxon>Arthropoda</taxon>
        <taxon>Hexapoda</taxon>
        <taxon>Insecta</taxon>
        <taxon>Pterygota</taxon>
        <taxon>Neoptera</taxon>
        <taxon>Polyneoptera</taxon>
        <taxon>Dictyoptera</taxon>
        <taxon>Blattodea</taxon>
        <taxon>Blaberoidea</taxon>
        <taxon>Blaberidae</taxon>
        <taxon>Diplopterinae</taxon>
        <taxon>Diploptera</taxon>
    </lineage>
</organism>
<reference evidence="3" key="1">
    <citation type="journal article" date="2023" name="IScience">
        <title>Live-bearing cockroach genome reveals convergent evolutionary mechanisms linked to viviparity in insects and beyond.</title>
        <authorList>
            <person name="Fouks B."/>
            <person name="Harrison M.C."/>
            <person name="Mikhailova A.A."/>
            <person name="Marchal E."/>
            <person name="English S."/>
            <person name="Carruthers M."/>
            <person name="Jennings E.C."/>
            <person name="Chiamaka E.L."/>
            <person name="Frigard R.A."/>
            <person name="Pippel M."/>
            <person name="Attardo G.M."/>
            <person name="Benoit J.B."/>
            <person name="Bornberg-Bauer E."/>
            <person name="Tobe S.S."/>
        </authorList>
    </citation>
    <scope>NUCLEOTIDE SEQUENCE</scope>
    <source>
        <strain evidence="3">Stay&amp;Tobe</strain>
    </source>
</reference>
<reference evidence="3" key="2">
    <citation type="submission" date="2023-05" db="EMBL/GenBank/DDBJ databases">
        <authorList>
            <person name="Fouks B."/>
        </authorList>
    </citation>
    <scope>NUCLEOTIDE SEQUENCE</scope>
    <source>
        <strain evidence="3">Stay&amp;Tobe</strain>
        <tissue evidence="3">Testes</tissue>
    </source>
</reference>
<accession>A0AAD8AH51</accession>
<dbReference type="AlphaFoldDB" id="A0AAD8AH51"/>
<keyword evidence="4" id="KW-1185">Reference proteome</keyword>
<keyword evidence="2" id="KW-0812">Transmembrane</keyword>
<evidence type="ECO:0000256" key="2">
    <source>
        <dbReference type="SAM" id="Phobius"/>
    </source>
</evidence>
<dbReference type="Proteomes" id="UP001233999">
    <property type="component" value="Unassembled WGS sequence"/>
</dbReference>
<feature type="transmembrane region" description="Helical" evidence="2">
    <location>
        <begin position="30"/>
        <end position="52"/>
    </location>
</feature>
<evidence type="ECO:0000256" key="1">
    <source>
        <dbReference type="SAM" id="MobiDB-lite"/>
    </source>
</evidence>
<evidence type="ECO:0000313" key="3">
    <source>
        <dbReference type="EMBL" id="KAJ9598942.1"/>
    </source>
</evidence>
<proteinExistence type="predicted"/>
<protein>
    <submittedName>
        <fullName evidence="3">Uncharacterized protein</fullName>
    </submittedName>
</protein>
<keyword evidence="2" id="KW-0472">Membrane</keyword>
<name>A0AAD8AH51_DIPPU</name>
<dbReference type="EMBL" id="JASPKZ010000842">
    <property type="protein sequence ID" value="KAJ9598942.1"/>
    <property type="molecule type" value="Genomic_DNA"/>
</dbReference>
<keyword evidence="2" id="KW-1133">Transmembrane helix</keyword>
<gene>
    <name evidence="3" type="ORF">L9F63_010536</name>
</gene>
<feature type="region of interest" description="Disordered" evidence="1">
    <location>
        <begin position="1"/>
        <end position="22"/>
    </location>
</feature>
<comment type="caution">
    <text evidence="3">The sequence shown here is derived from an EMBL/GenBank/DDBJ whole genome shotgun (WGS) entry which is preliminary data.</text>
</comment>
<sequence>KTSSSKPSAGTSNKTSPTVGSSSLNNDDTLIIGIVGGVVAFIAVLIIVICIVRIRITNNQYRGGPLAAPGGLSNGHAPSMVTAGSGCTCVKPPMGPPMYISPYGPGYATLPPKLMPPTSVSPRPPYSTMGRHLITKVRPIISLILQRRKNIGS</sequence>
<feature type="non-terminal residue" evidence="3">
    <location>
        <position position="1"/>
    </location>
</feature>